<dbReference type="Proteomes" id="UP000650511">
    <property type="component" value="Unassembled WGS sequence"/>
</dbReference>
<dbReference type="Pfam" id="PF13527">
    <property type="entry name" value="Acetyltransf_9"/>
    <property type="match status" value="1"/>
</dbReference>
<keyword evidence="2" id="KW-0012">Acyltransferase</keyword>
<keyword evidence="5" id="KW-1185">Reference proteome</keyword>
<reference evidence="4" key="1">
    <citation type="journal article" date="2014" name="Int. J. Syst. Evol. Microbiol.">
        <title>Complete genome sequence of Corynebacterium casei LMG S-19264T (=DSM 44701T), isolated from a smear-ripened cheese.</title>
        <authorList>
            <consortium name="US DOE Joint Genome Institute (JGI-PGF)"/>
            <person name="Walter F."/>
            <person name="Albersmeier A."/>
            <person name="Kalinowski J."/>
            <person name="Ruckert C."/>
        </authorList>
    </citation>
    <scope>NUCLEOTIDE SEQUENCE</scope>
    <source>
        <strain evidence="4">CGMCC 1.14988</strain>
    </source>
</reference>
<gene>
    <name evidence="4" type="ORF">GCM10011354_13530</name>
</gene>
<dbReference type="RefSeq" id="WP_130649400.1">
    <property type="nucleotide sequence ID" value="NZ_BMHA01000004.1"/>
</dbReference>
<keyword evidence="1" id="KW-0808">Transferase</keyword>
<evidence type="ECO:0000313" key="4">
    <source>
        <dbReference type="EMBL" id="GGI05324.1"/>
    </source>
</evidence>
<dbReference type="AlphaFoldDB" id="A0A8J3ETC1"/>
<accession>A0A8J3ETC1</accession>
<comment type="caution">
    <text evidence="4">The sequence shown here is derived from an EMBL/GenBank/DDBJ whole genome shotgun (WGS) entry which is preliminary data.</text>
</comment>
<name>A0A8J3ETC1_9ACTN</name>
<sequence length="319" mass="35638">MADELEVREAVDTDLPQLLELLQSSLGWVPDAQYADFYHWKHHDNPFGRSPAWVATDGDRIVGLRVWLRWRFTDGERTWDAVRAVDTATHPDHQGRGIFRRLTTSSLEVLREQGVAHVFNTPNEQSRPGYLKMGWQQVGRLPVGVRFRSPAAALGAVRARVPADKWSLPATVGERAAEVLADDVRLGRLLAATRLRGIATELSPAFLRWRYGFGPLHYRGLQEDDGLVLFRLRRRGPATECVVGHLLATDDAVAGRLLRRMARETRADQVLQIAARPHLRGGFLPLSGGGPILTWRALASTPMPPLGAWDLTMGDVELF</sequence>
<dbReference type="CDD" id="cd04301">
    <property type="entry name" value="NAT_SF"/>
    <property type="match status" value="1"/>
</dbReference>
<dbReference type="GO" id="GO:0016747">
    <property type="term" value="F:acyltransferase activity, transferring groups other than amino-acyl groups"/>
    <property type="evidence" value="ECO:0007669"/>
    <property type="project" value="InterPro"/>
</dbReference>
<evidence type="ECO:0000259" key="3">
    <source>
        <dbReference type="PROSITE" id="PS51186"/>
    </source>
</evidence>
<evidence type="ECO:0000256" key="1">
    <source>
        <dbReference type="ARBA" id="ARBA00022679"/>
    </source>
</evidence>
<dbReference type="PROSITE" id="PS51186">
    <property type="entry name" value="GNAT"/>
    <property type="match status" value="1"/>
</dbReference>
<dbReference type="Gene3D" id="3.40.630.30">
    <property type="match status" value="1"/>
</dbReference>
<feature type="domain" description="N-acetyltransferase" evidence="3">
    <location>
        <begin position="5"/>
        <end position="164"/>
    </location>
</feature>
<evidence type="ECO:0000313" key="5">
    <source>
        <dbReference type="Proteomes" id="UP000650511"/>
    </source>
</evidence>
<dbReference type="PANTHER" id="PTHR43877">
    <property type="entry name" value="AMINOALKYLPHOSPHONATE N-ACETYLTRANSFERASE-RELATED-RELATED"/>
    <property type="match status" value="1"/>
</dbReference>
<dbReference type="OrthoDB" id="5570877at2"/>
<dbReference type="InterPro" id="IPR050832">
    <property type="entry name" value="Bact_Acetyltransf"/>
</dbReference>
<reference evidence="4" key="2">
    <citation type="submission" date="2020-09" db="EMBL/GenBank/DDBJ databases">
        <authorList>
            <person name="Sun Q."/>
            <person name="Zhou Y."/>
        </authorList>
    </citation>
    <scope>NUCLEOTIDE SEQUENCE</scope>
    <source>
        <strain evidence="4">CGMCC 1.14988</strain>
    </source>
</reference>
<protein>
    <recommendedName>
        <fullName evidence="3">N-acetyltransferase domain-containing protein</fullName>
    </recommendedName>
</protein>
<proteinExistence type="predicted"/>
<dbReference type="SUPFAM" id="SSF55729">
    <property type="entry name" value="Acyl-CoA N-acyltransferases (Nat)"/>
    <property type="match status" value="1"/>
</dbReference>
<dbReference type="InterPro" id="IPR016181">
    <property type="entry name" value="Acyl_CoA_acyltransferase"/>
</dbReference>
<evidence type="ECO:0000256" key="2">
    <source>
        <dbReference type="ARBA" id="ARBA00023315"/>
    </source>
</evidence>
<dbReference type="EMBL" id="BMHA01000004">
    <property type="protein sequence ID" value="GGI05324.1"/>
    <property type="molecule type" value="Genomic_DNA"/>
</dbReference>
<organism evidence="4 5">
    <name type="scientific">Egicoccus halophilus</name>
    <dbReference type="NCBI Taxonomy" id="1670830"/>
    <lineage>
        <taxon>Bacteria</taxon>
        <taxon>Bacillati</taxon>
        <taxon>Actinomycetota</taxon>
        <taxon>Nitriliruptoria</taxon>
        <taxon>Egicoccales</taxon>
        <taxon>Egicoccaceae</taxon>
        <taxon>Egicoccus</taxon>
    </lineage>
</organism>
<dbReference type="InterPro" id="IPR000182">
    <property type="entry name" value="GNAT_dom"/>
</dbReference>